<dbReference type="EMBL" id="CP036349">
    <property type="protein sequence ID" value="QDV75141.1"/>
    <property type="molecule type" value="Genomic_DNA"/>
</dbReference>
<dbReference type="GO" id="GO:0005509">
    <property type="term" value="F:calcium ion binding"/>
    <property type="evidence" value="ECO:0007669"/>
    <property type="project" value="InterPro"/>
</dbReference>
<dbReference type="Gene3D" id="1.10.238.10">
    <property type="entry name" value="EF-hand"/>
    <property type="match status" value="1"/>
</dbReference>
<evidence type="ECO:0000313" key="3">
    <source>
        <dbReference type="Proteomes" id="UP000316426"/>
    </source>
</evidence>
<dbReference type="RefSeq" id="WP_145114172.1">
    <property type="nucleotide sequence ID" value="NZ_CP036349.1"/>
</dbReference>
<dbReference type="InterPro" id="IPR018247">
    <property type="entry name" value="EF_Hand_1_Ca_BS"/>
</dbReference>
<dbReference type="KEGG" id="bmei:Spa11_33510"/>
<dbReference type="Pfam" id="PF13202">
    <property type="entry name" value="EF-hand_5"/>
    <property type="match status" value="1"/>
</dbReference>
<dbReference type="AlphaFoldDB" id="A0A518KBG9"/>
<dbReference type="InterPro" id="IPR002048">
    <property type="entry name" value="EF_hand_dom"/>
</dbReference>
<proteinExistence type="predicted"/>
<evidence type="ECO:0000259" key="1">
    <source>
        <dbReference type="PROSITE" id="PS50222"/>
    </source>
</evidence>
<feature type="domain" description="EF-hand" evidence="1">
    <location>
        <begin position="35"/>
        <end position="70"/>
    </location>
</feature>
<organism evidence="2 3">
    <name type="scientific">Botrimarina mediterranea</name>
    <dbReference type="NCBI Taxonomy" id="2528022"/>
    <lineage>
        <taxon>Bacteria</taxon>
        <taxon>Pseudomonadati</taxon>
        <taxon>Planctomycetota</taxon>
        <taxon>Planctomycetia</taxon>
        <taxon>Pirellulales</taxon>
        <taxon>Lacipirellulaceae</taxon>
        <taxon>Botrimarina</taxon>
    </lineage>
</organism>
<gene>
    <name evidence="2" type="ORF">Spa11_33510</name>
</gene>
<dbReference type="SUPFAM" id="SSF47473">
    <property type="entry name" value="EF-hand"/>
    <property type="match status" value="1"/>
</dbReference>
<dbReference type="PROSITE" id="PS50222">
    <property type="entry name" value="EF_HAND_2"/>
    <property type="match status" value="1"/>
</dbReference>
<evidence type="ECO:0000313" key="2">
    <source>
        <dbReference type="EMBL" id="QDV75141.1"/>
    </source>
</evidence>
<name>A0A518KBG9_9BACT</name>
<accession>A0A518KBG9</accession>
<reference evidence="2 3" key="1">
    <citation type="submission" date="2019-02" db="EMBL/GenBank/DDBJ databases">
        <title>Deep-cultivation of Planctomycetes and their phenomic and genomic characterization uncovers novel biology.</title>
        <authorList>
            <person name="Wiegand S."/>
            <person name="Jogler M."/>
            <person name="Boedeker C."/>
            <person name="Pinto D."/>
            <person name="Vollmers J."/>
            <person name="Rivas-Marin E."/>
            <person name="Kohn T."/>
            <person name="Peeters S.H."/>
            <person name="Heuer A."/>
            <person name="Rast P."/>
            <person name="Oberbeckmann S."/>
            <person name="Bunk B."/>
            <person name="Jeske O."/>
            <person name="Meyerdierks A."/>
            <person name="Storesund J.E."/>
            <person name="Kallscheuer N."/>
            <person name="Luecker S."/>
            <person name="Lage O.M."/>
            <person name="Pohl T."/>
            <person name="Merkel B.J."/>
            <person name="Hornburger P."/>
            <person name="Mueller R.-W."/>
            <person name="Bruemmer F."/>
            <person name="Labrenz M."/>
            <person name="Spormann A.M."/>
            <person name="Op den Camp H."/>
            <person name="Overmann J."/>
            <person name="Amann R."/>
            <person name="Jetten M.S.M."/>
            <person name="Mascher T."/>
            <person name="Medema M.H."/>
            <person name="Devos D.P."/>
            <person name="Kaster A.-K."/>
            <person name="Ovreas L."/>
            <person name="Rohde M."/>
            <person name="Galperin M.Y."/>
            <person name="Jogler C."/>
        </authorList>
    </citation>
    <scope>NUCLEOTIDE SEQUENCE [LARGE SCALE GENOMIC DNA]</scope>
    <source>
        <strain evidence="2 3">Spa11</strain>
    </source>
</reference>
<dbReference type="PROSITE" id="PS00018">
    <property type="entry name" value="EF_HAND_1"/>
    <property type="match status" value="2"/>
</dbReference>
<keyword evidence="3" id="KW-1185">Reference proteome</keyword>
<dbReference type="InterPro" id="IPR011992">
    <property type="entry name" value="EF-hand-dom_pair"/>
</dbReference>
<dbReference type="Proteomes" id="UP000316426">
    <property type="component" value="Chromosome"/>
</dbReference>
<sequence>MRFYDNLPCGLILALAALHLGCSSGPGRIAPPSVNAGEAAASAVEEFDANGDGLLQREEVRASPALVHALGVYDADHNGELTVEEVQAGINHWAASRTGAMMLPFRVSLDGRPVADAEVKLIPVSFLEGSILPNVGKADQNGAGMLGLAPEDRPSNAPSTPLATPGLYRVEITDPSGKVPSQYNTESTLGIETFVASRNPAGIHWDLQSKKK</sequence>
<protein>
    <submittedName>
        <fullName evidence="2">EF hand</fullName>
    </submittedName>
</protein>